<proteinExistence type="predicted"/>
<evidence type="ECO:0000256" key="1">
    <source>
        <dbReference type="SAM" id="MobiDB-lite"/>
    </source>
</evidence>
<feature type="compositionally biased region" description="Polar residues" evidence="1">
    <location>
        <begin position="236"/>
        <end position="250"/>
    </location>
</feature>
<accession>A0A8E2DJU2</accession>
<feature type="region of interest" description="Disordered" evidence="1">
    <location>
        <begin position="233"/>
        <end position="261"/>
    </location>
</feature>
<dbReference type="Proteomes" id="UP000250043">
    <property type="component" value="Unassembled WGS sequence"/>
</dbReference>
<evidence type="ECO:0000313" key="3">
    <source>
        <dbReference type="Proteomes" id="UP000250043"/>
    </source>
</evidence>
<name>A0A8E2DJU2_9APHY</name>
<keyword evidence="3" id="KW-1185">Reference proteome</keyword>
<gene>
    <name evidence="2" type="ORF">OBBRIDRAFT_804742</name>
</gene>
<feature type="compositionally biased region" description="Basic and acidic residues" evidence="1">
    <location>
        <begin position="251"/>
        <end position="261"/>
    </location>
</feature>
<sequence length="261" mass="29566">MLKNLESLTYGSIVDKNRLHTNIFFDSGTVFDDVLRVNPRRISAIERQMQGWQVRRPSVLMLSSHESLSTTFYITLRNWTTATRLDKACWYMPRAIVIGELSLSYVMQVHPMQRKRGPNYTHQLQSSTSPVGTATSIWGHFARTRRRTPVWAQGKLYFAGIQRSAMVVPNSLRTRPITVAIDASRMEWSREMNSQEAYRNISEPPAHLTHSTIGSRLPVHSMNLEVVSMSAHPDIGSQTESRTGSDNSSIVDRHGNPEGDP</sequence>
<dbReference type="EMBL" id="KV722428">
    <property type="protein sequence ID" value="OCH89381.1"/>
    <property type="molecule type" value="Genomic_DNA"/>
</dbReference>
<reference evidence="2 3" key="1">
    <citation type="submission" date="2016-07" db="EMBL/GenBank/DDBJ databases">
        <title>Draft genome of the white-rot fungus Obba rivulosa 3A-2.</title>
        <authorList>
            <consortium name="DOE Joint Genome Institute"/>
            <person name="Miettinen O."/>
            <person name="Riley R."/>
            <person name="Acob R."/>
            <person name="Barry K."/>
            <person name="Cullen D."/>
            <person name="De Vries R."/>
            <person name="Hainaut M."/>
            <person name="Hatakka A."/>
            <person name="Henrissat B."/>
            <person name="Hilden K."/>
            <person name="Kuo R."/>
            <person name="Labutti K."/>
            <person name="Lipzen A."/>
            <person name="Makela M.R."/>
            <person name="Sandor L."/>
            <person name="Spatafora J.W."/>
            <person name="Grigoriev I.V."/>
            <person name="Hibbett D.S."/>
        </authorList>
    </citation>
    <scope>NUCLEOTIDE SEQUENCE [LARGE SCALE GENOMIC DNA]</scope>
    <source>
        <strain evidence="2 3">3A-2</strain>
    </source>
</reference>
<protein>
    <submittedName>
        <fullName evidence="2">Uncharacterized protein</fullName>
    </submittedName>
</protein>
<evidence type="ECO:0000313" key="2">
    <source>
        <dbReference type="EMBL" id="OCH89381.1"/>
    </source>
</evidence>
<dbReference type="AlphaFoldDB" id="A0A8E2DJU2"/>
<organism evidence="2 3">
    <name type="scientific">Obba rivulosa</name>
    <dbReference type="NCBI Taxonomy" id="1052685"/>
    <lineage>
        <taxon>Eukaryota</taxon>
        <taxon>Fungi</taxon>
        <taxon>Dikarya</taxon>
        <taxon>Basidiomycota</taxon>
        <taxon>Agaricomycotina</taxon>
        <taxon>Agaricomycetes</taxon>
        <taxon>Polyporales</taxon>
        <taxon>Gelatoporiaceae</taxon>
        <taxon>Obba</taxon>
    </lineage>
</organism>